<organism evidence="1 2">
    <name type="scientific">Mucuna pruriens</name>
    <name type="common">Velvet bean</name>
    <name type="synonym">Dolichos pruriens</name>
    <dbReference type="NCBI Taxonomy" id="157652"/>
    <lineage>
        <taxon>Eukaryota</taxon>
        <taxon>Viridiplantae</taxon>
        <taxon>Streptophyta</taxon>
        <taxon>Embryophyta</taxon>
        <taxon>Tracheophyta</taxon>
        <taxon>Spermatophyta</taxon>
        <taxon>Magnoliopsida</taxon>
        <taxon>eudicotyledons</taxon>
        <taxon>Gunneridae</taxon>
        <taxon>Pentapetalae</taxon>
        <taxon>rosids</taxon>
        <taxon>fabids</taxon>
        <taxon>Fabales</taxon>
        <taxon>Fabaceae</taxon>
        <taxon>Papilionoideae</taxon>
        <taxon>50 kb inversion clade</taxon>
        <taxon>NPAAA clade</taxon>
        <taxon>indigoferoid/millettioid clade</taxon>
        <taxon>Phaseoleae</taxon>
        <taxon>Mucuna</taxon>
    </lineage>
</organism>
<dbReference type="AlphaFoldDB" id="A0A371HFT7"/>
<dbReference type="Proteomes" id="UP000257109">
    <property type="component" value="Unassembled WGS sequence"/>
</dbReference>
<dbReference type="PRINTS" id="PR02028">
    <property type="entry name" value="CMYCBINDINGP"/>
</dbReference>
<protein>
    <submittedName>
        <fullName evidence="1">Uncharacterized protein</fullName>
    </submittedName>
</protein>
<proteinExistence type="predicted"/>
<evidence type="ECO:0000313" key="2">
    <source>
        <dbReference type="Proteomes" id="UP000257109"/>
    </source>
</evidence>
<sequence>MSPKFVFKDDMGSWREKEFLLNKGIEELAVPFDLVLRAESRVVADQQAKQRIETLDWEKEAKKEAFRKYLETSGAVDALTKVNANLQTAARNVWGIVNAGILGFKMAGNSVMFRGLEGNVGNKVRGKWGLKKSYEPAWKKRKLGTDTREESKA</sequence>
<dbReference type="STRING" id="157652.A0A371HFT7"/>
<evidence type="ECO:0000313" key="1">
    <source>
        <dbReference type="EMBL" id="RDY01653.1"/>
    </source>
</evidence>
<dbReference type="OrthoDB" id="524165at2759"/>
<keyword evidence="2" id="KW-1185">Reference proteome</keyword>
<feature type="non-terminal residue" evidence="1">
    <location>
        <position position="1"/>
    </location>
</feature>
<gene>
    <name evidence="1" type="ORF">CR513_14998</name>
</gene>
<accession>A0A371HFT7</accession>
<reference evidence="1" key="1">
    <citation type="submission" date="2018-05" db="EMBL/GenBank/DDBJ databases">
        <title>Draft genome of Mucuna pruriens seed.</title>
        <authorList>
            <person name="Nnadi N.E."/>
            <person name="Vos R."/>
            <person name="Hasami M.H."/>
            <person name="Devisetty U.K."/>
            <person name="Aguiy J.C."/>
        </authorList>
    </citation>
    <scope>NUCLEOTIDE SEQUENCE [LARGE SCALE GENOMIC DNA]</scope>
    <source>
        <strain evidence="1">JCA_2017</strain>
    </source>
</reference>
<name>A0A371HFT7_MUCPR</name>
<comment type="caution">
    <text evidence="1">The sequence shown here is derived from an EMBL/GenBank/DDBJ whole genome shotgun (WGS) entry which is preliminary data.</text>
</comment>
<dbReference type="EMBL" id="QJKJ01002713">
    <property type="protein sequence ID" value="RDY01653.1"/>
    <property type="molecule type" value="Genomic_DNA"/>
</dbReference>